<dbReference type="EMBL" id="LQYE01000007">
    <property type="protein sequence ID" value="OAT69392.1"/>
    <property type="molecule type" value="Genomic_DNA"/>
</dbReference>
<protein>
    <submittedName>
        <fullName evidence="1">Uncharacterized protein</fullName>
    </submittedName>
</protein>
<evidence type="ECO:0000313" key="1">
    <source>
        <dbReference type="EMBL" id="OAT69392.1"/>
    </source>
</evidence>
<dbReference type="AlphaFoldDB" id="A0A179VE31"/>
<accession>A0A179VE31</accession>
<organism evidence="1 2">
    <name type="scientific">Mycobacteroides immunogenum</name>
    <dbReference type="NCBI Taxonomy" id="83262"/>
    <lineage>
        <taxon>Bacteria</taxon>
        <taxon>Bacillati</taxon>
        <taxon>Actinomycetota</taxon>
        <taxon>Actinomycetes</taxon>
        <taxon>Mycobacteriales</taxon>
        <taxon>Mycobacteriaceae</taxon>
        <taxon>Mycobacteroides</taxon>
    </lineage>
</organism>
<sequence>MTTTRRKSQRVSKGGDIRQDRSYQLVAQLRWELCQGAESPVARVAHLAALLAWQQFAVRGPAALTYRFEHPLTAVWAHKVMRSPHTQVVVDGNGSGTGILRIGNPQTQLGRYGFRDHRWVFAPGTVAAWGVVRGALHARAGFSRKGLTVECPSQGLLLQLMAALGRLGINSFAVSHESLNLTIPAGDIAWVAERLALPSTAAAFAQARGA</sequence>
<comment type="caution">
    <text evidence="1">The sequence shown here is derived from an EMBL/GenBank/DDBJ whole genome shotgun (WGS) entry which is preliminary data.</text>
</comment>
<dbReference type="Proteomes" id="UP000186919">
    <property type="component" value="Unassembled WGS sequence"/>
</dbReference>
<name>A0A179VE31_9MYCO</name>
<proteinExistence type="predicted"/>
<reference evidence="1 2" key="1">
    <citation type="submission" date="2016-01" db="EMBL/GenBank/DDBJ databases">
        <title>Mycobacterium immunogenum strain CD11_6 genome sequencing and assembly.</title>
        <authorList>
            <person name="Kaur G."/>
            <person name="Nair G.R."/>
            <person name="Mayilraj S."/>
        </authorList>
    </citation>
    <scope>NUCLEOTIDE SEQUENCE [LARGE SCALE GENOMIC DNA]</scope>
    <source>
        <strain evidence="1 2">CD11-6</strain>
    </source>
</reference>
<dbReference type="RefSeq" id="WP_064628950.1">
    <property type="nucleotide sequence ID" value="NZ_LQYE01000007.1"/>
</dbReference>
<evidence type="ECO:0000313" key="2">
    <source>
        <dbReference type="Proteomes" id="UP000186919"/>
    </source>
</evidence>
<gene>
    <name evidence="1" type="ORF">AWB85_21760</name>
</gene>